<name>A0A099LUL5_9VIBR</name>
<keyword evidence="1 6" id="KW-0597">Phosphoprotein</keyword>
<keyword evidence="4" id="KW-0238">DNA-binding</keyword>
<keyword evidence="3" id="KW-0805">Transcription regulation</keyword>
<dbReference type="Proteomes" id="UP000029994">
    <property type="component" value="Unassembled WGS sequence"/>
</dbReference>
<evidence type="ECO:0000256" key="4">
    <source>
        <dbReference type="ARBA" id="ARBA00023125"/>
    </source>
</evidence>
<sequence length="265" mass="30016">MQQSYRAIIVDDEPLLRHHLNKSLADVCPTLEIVALAEDGEQALQAIERHQPDVVFLDIRMPVMDGLQVAKQLHGKQGAPLVVFITAYDDYAIRAFEQNAVDYILKPISAARLQKSCQRVEQRLHERAGQTQSDPSLCALLNQLQQLSTPLRTPPHLQWIKAQLAEEIHLIAISDVLYFKAEEKYVSVFIAQAGEAMQEYLIRTSLKELLAQLDPEQFWQIHRSCVVQVSKIAKVKKDFSGHMFVHIGKTQLPVSRASQSLFKGM</sequence>
<dbReference type="GO" id="GO:0032993">
    <property type="term" value="C:protein-DNA complex"/>
    <property type="evidence" value="ECO:0007669"/>
    <property type="project" value="TreeGrafter"/>
</dbReference>
<feature type="domain" description="Response regulatory" evidence="7">
    <location>
        <begin position="6"/>
        <end position="121"/>
    </location>
</feature>
<feature type="domain" description="HTH LytTR-type" evidence="8">
    <location>
        <begin position="160"/>
        <end position="265"/>
    </location>
</feature>
<reference evidence="9 10" key="1">
    <citation type="submission" date="2014-04" db="EMBL/GenBank/DDBJ databases">
        <title>Genome sequencing of Vibrio navarrensis strains.</title>
        <authorList>
            <person name="Gladney L.M."/>
            <person name="Katz L.S."/>
            <person name="Marino-Ramirez L."/>
            <person name="Jordan I.K."/>
        </authorList>
    </citation>
    <scope>NUCLEOTIDE SEQUENCE [LARGE SCALE GENOMIC DNA]</scope>
    <source>
        <strain evidence="9 10">ATCC 51183</strain>
    </source>
</reference>
<dbReference type="PANTHER" id="PTHR48111">
    <property type="entry name" value="REGULATOR OF RPOS"/>
    <property type="match status" value="1"/>
</dbReference>
<accession>A0A099LUL5</accession>
<dbReference type="Pfam" id="PF00072">
    <property type="entry name" value="Response_reg"/>
    <property type="match status" value="1"/>
</dbReference>
<dbReference type="GO" id="GO:0006355">
    <property type="term" value="P:regulation of DNA-templated transcription"/>
    <property type="evidence" value="ECO:0007669"/>
    <property type="project" value="TreeGrafter"/>
</dbReference>
<dbReference type="Gene3D" id="3.40.50.2300">
    <property type="match status" value="1"/>
</dbReference>
<feature type="modified residue" description="4-aspartylphosphate" evidence="6">
    <location>
        <position position="58"/>
    </location>
</feature>
<dbReference type="FunFam" id="3.40.50.2300:FF:000051">
    <property type="entry name" value="Two-component response regulator yehT"/>
    <property type="match status" value="1"/>
</dbReference>
<dbReference type="Pfam" id="PF04397">
    <property type="entry name" value="LytTR"/>
    <property type="match status" value="1"/>
</dbReference>
<dbReference type="GO" id="GO:0005829">
    <property type="term" value="C:cytosol"/>
    <property type="evidence" value="ECO:0007669"/>
    <property type="project" value="TreeGrafter"/>
</dbReference>
<dbReference type="PROSITE" id="PS50930">
    <property type="entry name" value="HTH_LYTTR"/>
    <property type="match status" value="1"/>
</dbReference>
<evidence type="ECO:0000256" key="2">
    <source>
        <dbReference type="ARBA" id="ARBA00023012"/>
    </source>
</evidence>
<keyword evidence="5" id="KW-0804">Transcription</keyword>
<dbReference type="RefSeq" id="WP_039426655.1">
    <property type="nucleotide sequence ID" value="NZ_CP061844.1"/>
</dbReference>
<dbReference type="PANTHER" id="PTHR48111:SF69">
    <property type="entry name" value="RESPONSE REGULATOR RECEIVER"/>
    <property type="match status" value="1"/>
</dbReference>
<dbReference type="eggNOG" id="COG3279">
    <property type="taxonomic scope" value="Bacteria"/>
</dbReference>
<evidence type="ECO:0000313" key="9">
    <source>
        <dbReference type="EMBL" id="KGK11354.1"/>
    </source>
</evidence>
<evidence type="ECO:0000259" key="7">
    <source>
        <dbReference type="PROSITE" id="PS50110"/>
    </source>
</evidence>
<evidence type="ECO:0000259" key="8">
    <source>
        <dbReference type="PROSITE" id="PS50930"/>
    </source>
</evidence>
<gene>
    <name evidence="9" type="ORF">EA26_08530</name>
</gene>
<dbReference type="GeneID" id="43683238"/>
<dbReference type="STRING" id="29495.EA26_08530"/>
<organism evidence="9 10">
    <name type="scientific">Vibrio navarrensis</name>
    <dbReference type="NCBI Taxonomy" id="29495"/>
    <lineage>
        <taxon>Bacteria</taxon>
        <taxon>Pseudomonadati</taxon>
        <taxon>Pseudomonadota</taxon>
        <taxon>Gammaproteobacteria</taxon>
        <taxon>Vibrionales</taxon>
        <taxon>Vibrionaceae</taxon>
        <taxon>Vibrio</taxon>
    </lineage>
</organism>
<proteinExistence type="predicted"/>
<comment type="caution">
    <text evidence="9">The sequence shown here is derived from an EMBL/GenBank/DDBJ whole genome shotgun (WGS) entry which is preliminary data.</text>
</comment>
<evidence type="ECO:0000256" key="5">
    <source>
        <dbReference type="ARBA" id="ARBA00023163"/>
    </source>
</evidence>
<dbReference type="EMBL" id="JMCG01000001">
    <property type="protein sequence ID" value="KGK11354.1"/>
    <property type="molecule type" value="Genomic_DNA"/>
</dbReference>
<dbReference type="InterPro" id="IPR011006">
    <property type="entry name" value="CheY-like_superfamily"/>
</dbReference>
<dbReference type="AlphaFoldDB" id="A0A099LUL5"/>
<dbReference type="InterPro" id="IPR007492">
    <property type="entry name" value="LytTR_DNA-bd_dom"/>
</dbReference>
<evidence type="ECO:0000256" key="6">
    <source>
        <dbReference type="PROSITE-ProRule" id="PRU00169"/>
    </source>
</evidence>
<evidence type="ECO:0000256" key="3">
    <source>
        <dbReference type="ARBA" id="ARBA00023015"/>
    </source>
</evidence>
<dbReference type="SMART" id="SM00448">
    <property type="entry name" value="REC"/>
    <property type="match status" value="1"/>
</dbReference>
<evidence type="ECO:0000313" key="10">
    <source>
        <dbReference type="Proteomes" id="UP000029994"/>
    </source>
</evidence>
<keyword evidence="2" id="KW-0902">Two-component regulatory system</keyword>
<dbReference type="PROSITE" id="PS50110">
    <property type="entry name" value="RESPONSE_REGULATORY"/>
    <property type="match status" value="1"/>
</dbReference>
<dbReference type="CDD" id="cd17532">
    <property type="entry name" value="REC_LytTR_AlgR-like"/>
    <property type="match status" value="1"/>
</dbReference>
<evidence type="ECO:0000256" key="1">
    <source>
        <dbReference type="ARBA" id="ARBA00022553"/>
    </source>
</evidence>
<dbReference type="InterPro" id="IPR001789">
    <property type="entry name" value="Sig_transdc_resp-reg_receiver"/>
</dbReference>
<dbReference type="SUPFAM" id="SSF52172">
    <property type="entry name" value="CheY-like"/>
    <property type="match status" value="1"/>
</dbReference>
<dbReference type="GO" id="GO:0000976">
    <property type="term" value="F:transcription cis-regulatory region binding"/>
    <property type="evidence" value="ECO:0007669"/>
    <property type="project" value="TreeGrafter"/>
</dbReference>
<keyword evidence="10" id="KW-1185">Reference proteome</keyword>
<dbReference type="InterPro" id="IPR039420">
    <property type="entry name" value="WalR-like"/>
</dbReference>
<dbReference type="Gene3D" id="2.40.50.1020">
    <property type="entry name" value="LytTr DNA-binding domain"/>
    <property type="match status" value="1"/>
</dbReference>
<dbReference type="SMART" id="SM00850">
    <property type="entry name" value="LytTR"/>
    <property type="match status" value="1"/>
</dbReference>
<dbReference type="GO" id="GO:0000156">
    <property type="term" value="F:phosphorelay response regulator activity"/>
    <property type="evidence" value="ECO:0007669"/>
    <property type="project" value="TreeGrafter"/>
</dbReference>
<protein>
    <submittedName>
        <fullName evidence="9">Chemotaxis protein CheY</fullName>
    </submittedName>
</protein>